<keyword evidence="3" id="KW-1185">Reference proteome</keyword>
<dbReference type="EMBL" id="JBHLVZ010000001">
    <property type="protein sequence ID" value="MFC0384187.1"/>
    <property type="molecule type" value="Genomic_DNA"/>
</dbReference>
<feature type="region of interest" description="Disordered" evidence="1">
    <location>
        <begin position="103"/>
        <end position="123"/>
    </location>
</feature>
<evidence type="ECO:0000313" key="2">
    <source>
        <dbReference type="EMBL" id="MFC0384187.1"/>
    </source>
</evidence>
<evidence type="ECO:0000313" key="3">
    <source>
        <dbReference type="Proteomes" id="UP001589789"/>
    </source>
</evidence>
<organism evidence="2 3">
    <name type="scientific">Muricoccus vinaceus</name>
    <dbReference type="NCBI Taxonomy" id="424704"/>
    <lineage>
        <taxon>Bacteria</taxon>
        <taxon>Pseudomonadati</taxon>
        <taxon>Pseudomonadota</taxon>
        <taxon>Alphaproteobacteria</taxon>
        <taxon>Acetobacterales</taxon>
        <taxon>Roseomonadaceae</taxon>
        <taxon>Muricoccus</taxon>
    </lineage>
</organism>
<accession>A0ABV6ILH0</accession>
<proteinExistence type="predicted"/>
<sequence>MAARAAFSAAAPDAVLLPLSPPLLRHGAGAMQALSEARIPALVMVQAALAEAEPPVGLEPGVLDAARAMRAEWSAGSGATARRAERLFGLPAGRVSVILNGADRPTSATGQRHGPRCAPRSGWARTCRSPCSRTGWTPRAGRTACRAWPWNSPGAAGGGVIACGGTGVLAATILAAAPGDHPLRLPPPGPGRVAALAGSDLLILPSWLGNLPNRFLEAVFLHVSVAAGTRALQALGEGAGLFALLVMPGNPRDMAGAMTACLDPGCPAVARLEAWRLASSWDAAAMAGRHMAVPCRAWAAPWSPDCLAGGRAIFSGTGAGKPCRAFSRCWPRRWRAAGAIRSPSPCPASPPSVCT</sequence>
<reference evidence="2 3" key="1">
    <citation type="submission" date="2024-09" db="EMBL/GenBank/DDBJ databases">
        <authorList>
            <person name="Sun Q."/>
            <person name="Mori K."/>
        </authorList>
    </citation>
    <scope>NUCLEOTIDE SEQUENCE [LARGE SCALE GENOMIC DNA]</scope>
    <source>
        <strain evidence="2 3">CCM 7468</strain>
    </source>
</reference>
<gene>
    <name evidence="2" type="ORF">ACFFIC_01325</name>
</gene>
<evidence type="ECO:0000256" key="1">
    <source>
        <dbReference type="SAM" id="MobiDB-lite"/>
    </source>
</evidence>
<comment type="caution">
    <text evidence="2">The sequence shown here is derived from an EMBL/GenBank/DDBJ whole genome shotgun (WGS) entry which is preliminary data.</text>
</comment>
<protein>
    <submittedName>
        <fullName evidence="2">Uncharacterized protein</fullName>
    </submittedName>
</protein>
<dbReference type="RefSeq" id="WP_377048211.1">
    <property type="nucleotide sequence ID" value="NZ_JBHLVZ010000001.1"/>
</dbReference>
<dbReference type="Proteomes" id="UP001589789">
    <property type="component" value="Unassembled WGS sequence"/>
</dbReference>
<name>A0ABV6ILH0_9PROT</name>
<dbReference type="SUPFAM" id="SSF53756">
    <property type="entry name" value="UDP-Glycosyltransferase/glycogen phosphorylase"/>
    <property type="match status" value="1"/>
</dbReference>